<protein>
    <submittedName>
        <fullName evidence="1">Uncharacterized protein</fullName>
    </submittedName>
</protein>
<reference evidence="1" key="1">
    <citation type="journal article" date="2022" name="IScience">
        <title>Evolution of zygomycete secretomes and the origins of terrestrial fungal ecologies.</title>
        <authorList>
            <person name="Chang Y."/>
            <person name="Wang Y."/>
            <person name="Mondo S."/>
            <person name="Ahrendt S."/>
            <person name="Andreopoulos W."/>
            <person name="Barry K."/>
            <person name="Beard J."/>
            <person name="Benny G.L."/>
            <person name="Blankenship S."/>
            <person name="Bonito G."/>
            <person name="Cuomo C."/>
            <person name="Desiro A."/>
            <person name="Gervers K.A."/>
            <person name="Hundley H."/>
            <person name="Kuo A."/>
            <person name="LaButti K."/>
            <person name="Lang B.F."/>
            <person name="Lipzen A."/>
            <person name="O'Donnell K."/>
            <person name="Pangilinan J."/>
            <person name="Reynolds N."/>
            <person name="Sandor L."/>
            <person name="Smith M.E."/>
            <person name="Tsang A."/>
            <person name="Grigoriev I.V."/>
            <person name="Stajich J.E."/>
            <person name="Spatafora J.W."/>
        </authorList>
    </citation>
    <scope>NUCLEOTIDE SEQUENCE</scope>
    <source>
        <strain evidence="1">RSA 2281</strain>
    </source>
</reference>
<proteinExistence type="predicted"/>
<dbReference type="EMBL" id="JAIXMP010000015">
    <property type="protein sequence ID" value="KAI9261421.1"/>
    <property type="molecule type" value="Genomic_DNA"/>
</dbReference>
<gene>
    <name evidence="1" type="ORF">BDA99DRAFT_511317</name>
</gene>
<evidence type="ECO:0000313" key="1">
    <source>
        <dbReference type="EMBL" id="KAI9261421.1"/>
    </source>
</evidence>
<name>A0AAD5JZ38_9FUNG</name>
<accession>A0AAD5JZ38</accession>
<reference evidence="1" key="2">
    <citation type="submission" date="2023-02" db="EMBL/GenBank/DDBJ databases">
        <authorList>
            <consortium name="DOE Joint Genome Institute"/>
            <person name="Mondo S.J."/>
            <person name="Chang Y."/>
            <person name="Wang Y."/>
            <person name="Ahrendt S."/>
            <person name="Andreopoulos W."/>
            <person name="Barry K."/>
            <person name="Beard J."/>
            <person name="Benny G.L."/>
            <person name="Blankenship S."/>
            <person name="Bonito G."/>
            <person name="Cuomo C."/>
            <person name="Desiro A."/>
            <person name="Gervers K.A."/>
            <person name="Hundley H."/>
            <person name="Kuo A."/>
            <person name="LaButti K."/>
            <person name="Lang B.F."/>
            <person name="Lipzen A."/>
            <person name="O'Donnell K."/>
            <person name="Pangilinan J."/>
            <person name="Reynolds N."/>
            <person name="Sandor L."/>
            <person name="Smith M.W."/>
            <person name="Tsang A."/>
            <person name="Grigoriev I.V."/>
            <person name="Stajich J.E."/>
            <person name="Spatafora J.W."/>
        </authorList>
    </citation>
    <scope>NUCLEOTIDE SEQUENCE</scope>
    <source>
        <strain evidence="1">RSA 2281</strain>
    </source>
</reference>
<dbReference type="Proteomes" id="UP001209540">
    <property type="component" value="Unassembled WGS sequence"/>
</dbReference>
<evidence type="ECO:0000313" key="2">
    <source>
        <dbReference type="Proteomes" id="UP001209540"/>
    </source>
</evidence>
<comment type="caution">
    <text evidence="1">The sequence shown here is derived from an EMBL/GenBank/DDBJ whole genome shotgun (WGS) entry which is preliminary data.</text>
</comment>
<dbReference type="AlphaFoldDB" id="A0AAD5JZ38"/>
<keyword evidence="2" id="KW-1185">Reference proteome</keyword>
<organism evidence="1 2">
    <name type="scientific">Phascolomyces articulosus</name>
    <dbReference type="NCBI Taxonomy" id="60185"/>
    <lineage>
        <taxon>Eukaryota</taxon>
        <taxon>Fungi</taxon>
        <taxon>Fungi incertae sedis</taxon>
        <taxon>Mucoromycota</taxon>
        <taxon>Mucoromycotina</taxon>
        <taxon>Mucoromycetes</taxon>
        <taxon>Mucorales</taxon>
        <taxon>Lichtheimiaceae</taxon>
        <taxon>Phascolomyces</taxon>
    </lineage>
</organism>
<sequence length="167" mass="18712">MPIKPPAFSTRQLLGLPPDAKAIRDYLNSICDPLPEPVVKKFPDSTYYSYKSLGLSFCFTPAKGGDLLLDSIDIYNGHTRDGFKPFVGKEYPYAFTPETQAHEIVSQLGEPDRKGGGGQTRVPCWIEYQFNNDDGQGEGNHDHGLMIQLHGVDWDDREMGWTSLVLF</sequence>